<keyword evidence="2" id="KW-0784">Thiamine biosynthesis</keyword>
<dbReference type="Proteomes" id="UP000314011">
    <property type="component" value="Unassembled WGS sequence"/>
</dbReference>
<dbReference type="PANTHER" id="PTHR20857:SF23">
    <property type="entry name" value="THIAMINE BIOSYNTHETIC BIFUNCTIONAL ENZYME"/>
    <property type="match status" value="1"/>
</dbReference>
<dbReference type="CDD" id="cd00564">
    <property type="entry name" value="TMP_TenI"/>
    <property type="match status" value="1"/>
</dbReference>
<dbReference type="OrthoDB" id="7159061at2"/>
<gene>
    <name evidence="4" type="ORF">FHY64_02805</name>
</gene>
<dbReference type="GO" id="GO:0005737">
    <property type="term" value="C:cytoplasm"/>
    <property type="evidence" value="ECO:0007669"/>
    <property type="project" value="TreeGrafter"/>
</dbReference>
<evidence type="ECO:0000256" key="1">
    <source>
        <dbReference type="ARBA" id="ARBA00004948"/>
    </source>
</evidence>
<comment type="pathway">
    <text evidence="1">Cofactor biosynthesis; thiamine diphosphate biosynthesis.</text>
</comment>
<evidence type="ECO:0000313" key="4">
    <source>
        <dbReference type="EMBL" id="TNY32243.1"/>
    </source>
</evidence>
<sequence length="208" mass="22355">MTDDTPDQPQIYLISPPEFELSSYPDRLAACLDATPVACVRLALATRDEDRISRAADALREVCHARDVALVIDTHALLAERLGLDGIHLMDSARSVKSMRKALGDDAIVGAFCGTSRHDGMTAGELGADYVSFGPVGATALGDGRLAERELFEWWSQMIEVPVVAEGALDEGLIRTLAPFADFLGLGDEIWSTEDPVKTLDALVAASR</sequence>
<reference evidence="4 5" key="1">
    <citation type="submission" date="2019-06" db="EMBL/GenBank/DDBJ databases">
        <title>Genome of new Rhodobacteraceae sp. SM1903.</title>
        <authorList>
            <person name="Ren X."/>
        </authorList>
    </citation>
    <scope>NUCLEOTIDE SEQUENCE [LARGE SCALE GENOMIC DNA]</scope>
    <source>
        <strain evidence="4 5">SM1903</strain>
    </source>
</reference>
<keyword evidence="5" id="KW-1185">Reference proteome</keyword>
<dbReference type="InterPro" id="IPR013785">
    <property type="entry name" value="Aldolase_TIM"/>
</dbReference>
<comment type="caution">
    <text evidence="4">The sequence shown here is derived from an EMBL/GenBank/DDBJ whole genome shotgun (WGS) entry which is preliminary data.</text>
</comment>
<evidence type="ECO:0000313" key="5">
    <source>
        <dbReference type="Proteomes" id="UP000314011"/>
    </source>
</evidence>
<dbReference type="Gene3D" id="3.20.20.70">
    <property type="entry name" value="Aldolase class I"/>
    <property type="match status" value="1"/>
</dbReference>
<dbReference type="GO" id="GO:0004789">
    <property type="term" value="F:thiamine-phosphate diphosphorylase activity"/>
    <property type="evidence" value="ECO:0007669"/>
    <property type="project" value="TreeGrafter"/>
</dbReference>
<dbReference type="SUPFAM" id="SSF51391">
    <property type="entry name" value="Thiamin phosphate synthase"/>
    <property type="match status" value="1"/>
</dbReference>
<dbReference type="InterPro" id="IPR036206">
    <property type="entry name" value="ThiamineP_synth_sf"/>
</dbReference>
<evidence type="ECO:0000259" key="3">
    <source>
        <dbReference type="Pfam" id="PF02581"/>
    </source>
</evidence>
<accession>A0A5C5GBW9</accession>
<name>A0A5C5GBW9_9RHOB</name>
<dbReference type="GO" id="GO:0009228">
    <property type="term" value="P:thiamine biosynthetic process"/>
    <property type="evidence" value="ECO:0007669"/>
    <property type="project" value="UniProtKB-KW"/>
</dbReference>
<organism evidence="4 5">
    <name type="scientific">Pelagovum pacificum</name>
    <dbReference type="NCBI Taxonomy" id="2588711"/>
    <lineage>
        <taxon>Bacteria</taxon>
        <taxon>Pseudomonadati</taxon>
        <taxon>Pseudomonadota</taxon>
        <taxon>Alphaproteobacteria</taxon>
        <taxon>Rhodobacterales</taxon>
        <taxon>Paracoccaceae</taxon>
        <taxon>Pelagovum</taxon>
    </lineage>
</organism>
<feature type="domain" description="Thiamine phosphate synthase/TenI" evidence="3">
    <location>
        <begin position="11"/>
        <end position="171"/>
    </location>
</feature>
<dbReference type="AlphaFoldDB" id="A0A5C5GBW9"/>
<dbReference type="PANTHER" id="PTHR20857">
    <property type="entry name" value="THIAMINE-PHOSPHATE PYROPHOSPHORYLASE"/>
    <property type="match status" value="1"/>
</dbReference>
<dbReference type="Pfam" id="PF02581">
    <property type="entry name" value="TMP-TENI"/>
    <property type="match status" value="1"/>
</dbReference>
<dbReference type="RefSeq" id="WP_140192923.1">
    <property type="nucleotide sequence ID" value="NZ_CP065915.1"/>
</dbReference>
<evidence type="ECO:0000256" key="2">
    <source>
        <dbReference type="ARBA" id="ARBA00022977"/>
    </source>
</evidence>
<protein>
    <submittedName>
        <fullName evidence="4">Thiamine phosphate synthase</fullName>
    </submittedName>
</protein>
<proteinExistence type="predicted"/>
<dbReference type="EMBL" id="VFFF01000001">
    <property type="protein sequence ID" value="TNY32243.1"/>
    <property type="molecule type" value="Genomic_DNA"/>
</dbReference>
<dbReference type="InterPro" id="IPR022998">
    <property type="entry name" value="ThiamineP_synth_TenI"/>
</dbReference>